<dbReference type="STRING" id="1192034.CAP_0762"/>
<evidence type="ECO:0000256" key="2">
    <source>
        <dbReference type="ARBA" id="ARBA00022723"/>
    </source>
</evidence>
<dbReference type="EMBL" id="ASRX01000011">
    <property type="protein sequence ID" value="EYF07283.1"/>
    <property type="molecule type" value="Genomic_DNA"/>
</dbReference>
<evidence type="ECO:0000256" key="1">
    <source>
        <dbReference type="ARBA" id="ARBA00005495"/>
    </source>
</evidence>
<dbReference type="AlphaFoldDB" id="A0A017TDA7"/>
<dbReference type="InterPro" id="IPR052355">
    <property type="entry name" value="CENP-V-like"/>
</dbReference>
<evidence type="ECO:0000259" key="4">
    <source>
        <dbReference type="PROSITE" id="PS51891"/>
    </source>
</evidence>
<dbReference type="PROSITE" id="PS51891">
    <property type="entry name" value="CENP_V_GFA"/>
    <property type="match status" value="1"/>
</dbReference>
<keyword evidence="2" id="KW-0479">Metal-binding</keyword>
<comment type="similarity">
    <text evidence="1">Belongs to the Gfa family.</text>
</comment>
<dbReference type="SUPFAM" id="SSF51316">
    <property type="entry name" value="Mss4-like"/>
    <property type="match status" value="1"/>
</dbReference>
<dbReference type="eggNOG" id="COG3791">
    <property type="taxonomic scope" value="Bacteria"/>
</dbReference>
<feature type="domain" description="CENP-V/GFA" evidence="4">
    <location>
        <begin position="15"/>
        <end position="125"/>
    </location>
</feature>
<sequence>MEQHTDAPRADKKKHTGSCHCGNLRYEAMIDLSAGGSGCNCSICTKLNGMWAYMKPHEFTLLSGEDSLGAYAWGSKVGARHFCKNCGVQCFSRCNLEFMGGDFVSVNMNTLDDIDPSTVKPHFWDGRHDNWQAGSRDTPWPIFTP</sequence>
<keyword evidence="3" id="KW-0862">Zinc</keyword>
<dbReference type="Pfam" id="PF04828">
    <property type="entry name" value="GFA"/>
    <property type="match status" value="1"/>
</dbReference>
<dbReference type="GO" id="GO:0046872">
    <property type="term" value="F:metal ion binding"/>
    <property type="evidence" value="ECO:0007669"/>
    <property type="project" value="UniProtKB-KW"/>
</dbReference>
<reference evidence="5 6" key="1">
    <citation type="submission" date="2013-05" db="EMBL/GenBank/DDBJ databases">
        <title>Genome assembly of Chondromyces apiculatus DSM 436.</title>
        <authorList>
            <person name="Sharma G."/>
            <person name="Khatri I."/>
            <person name="Kaur C."/>
            <person name="Mayilraj S."/>
            <person name="Subramanian S."/>
        </authorList>
    </citation>
    <scope>NUCLEOTIDE SEQUENCE [LARGE SCALE GENOMIC DNA]</scope>
    <source>
        <strain evidence="5 6">DSM 436</strain>
    </source>
</reference>
<dbReference type="InterPro" id="IPR011057">
    <property type="entry name" value="Mss4-like_sf"/>
</dbReference>
<proteinExistence type="inferred from homology"/>
<protein>
    <recommendedName>
        <fullName evidence="4">CENP-V/GFA domain-containing protein</fullName>
    </recommendedName>
</protein>
<dbReference type="InterPro" id="IPR006913">
    <property type="entry name" value="CENP-V/GFA"/>
</dbReference>
<dbReference type="RefSeq" id="WP_044238387.1">
    <property type="nucleotide sequence ID" value="NZ_ASRX01000011.1"/>
</dbReference>
<dbReference type="Gene3D" id="2.170.150.70">
    <property type="match status" value="1"/>
</dbReference>
<comment type="caution">
    <text evidence="5">The sequence shown here is derived from an EMBL/GenBank/DDBJ whole genome shotgun (WGS) entry which is preliminary data.</text>
</comment>
<evidence type="ECO:0000256" key="3">
    <source>
        <dbReference type="ARBA" id="ARBA00022833"/>
    </source>
</evidence>
<keyword evidence="6" id="KW-1185">Reference proteome</keyword>
<dbReference type="OrthoDB" id="9805575at2"/>
<dbReference type="PANTHER" id="PTHR28620">
    <property type="entry name" value="CENTROMERE PROTEIN V"/>
    <property type="match status" value="1"/>
</dbReference>
<name>A0A017TDA7_9BACT</name>
<organism evidence="5 6">
    <name type="scientific">Chondromyces apiculatus DSM 436</name>
    <dbReference type="NCBI Taxonomy" id="1192034"/>
    <lineage>
        <taxon>Bacteria</taxon>
        <taxon>Pseudomonadati</taxon>
        <taxon>Myxococcota</taxon>
        <taxon>Polyangia</taxon>
        <taxon>Polyangiales</taxon>
        <taxon>Polyangiaceae</taxon>
        <taxon>Chondromyces</taxon>
    </lineage>
</organism>
<dbReference type="GO" id="GO:0016846">
    <property type="term" value="F:carbon-sulfur lyase activity"/>
    <property type="evidence" value="ECO:0007669"/>
    <property type="project" value="InterPro"/>
</dbReference>
<evidence type="ECO:0000313" key="5">
    <source>
        <dbReference type="EMBL" id="EYF07283.1"/>
    </source>
</evidence>
<gene>
    <name evidence="5" type="ORF">CAP_0762</name>
</gene>
<dbReference type="PANTHER" id="PTHR28620:SF1">
    <property type="entry name" value="CENP-V_GFA DOMAIN-CONTAINING PROTEIN"/>
    <property type="match status" value="1"/>
</dbReference>
<dbReference type="Proteomes" id="UP000019678">
    <property type="component" value="Unassembled WGS sequence"/>
</dbReference>
<accession>A0A017TDA7</accession>
<evidence type="ECO:0000313" key="6">
    <source>
        <dbReference type="Proteomes" id="UP000019678"/>
    </source>
</evidence>